<evidence type="ECO:0000259" key="2">
    <source>
        <dbReference type="Pfam" id="PF13556"/>
    </source>
</evidence>
<feature type="domain" description="RsbT co-antagonist protein RsbRD N-terminal" evidence="3">
    <location>
        <begin position="22"/>
        <end position="163"/>
    </location>
</feature>
<reference evidence="5" key="2">
    <citation type="submission" date="2014-04" db="EMBL/GenBank/DDBJ databases">
        <authorList>
            <person name="Xu Y.W."/>
            <person name="Yang Q."/>
        </authorList>
    </citation>
    <scope>NUCLEOTIDE SEQUENCE</scope>
    <source>
        <strain evidence="5">DSM 44626</strain>
    </source>
</reference>
<dbReference type="Pfam" id="PF13556">
    <property type="entry name" value="HTH_30"/>
    <property type="match status" value="1"/>
</dbReference>
<dbReference type="InterPro" id="IPR051448">
    <property type="entry name" value="CdaR-like_regulators"/>
</dbReference>
<dbReference type="AlphaFoldDB" id="A0A024JXD6"/>
<evidence type="ECO:0000313" key="7">
    <source>
        <dbReference type="Proteomes" id="UP000193710"/>
    </source>
</evidence>
<dbReference type="Pfam" id="PF14361">
    <property type="entry name" value="RsbRD_N"/>
    <property type="match status" value="1"/>
</dbReference>
<sequence length="423" mass="45982">MVDVIVDPMSVIAREMDRIREDFIAEVFEEIKAENRDLNYDAAMVDLWRASLTDSVLAGIEFLAQGATAEWLEAPAASVAYVRAAARRDVPLSVLVRAHRIVHSRFLEAAIRFVALVDPARQVPTIVDLVSRSASFVDAVADQLTVSYELERDECASDHSGRRPLAGGEVRDTIPVAAAVADSVLTYPLDGVHVAAALWVHETVPIQDVVTSFERVRRAVGAAVGAVNGTLMVPTGDREARLWFALDESGKREIDQARVRAAFESAGVRAGLAVGRVEDGQVGFRASLKQAERVKTVAFAGGGSGDARAVFYREVAPIALMAGDLDELRSFVADALGELGHDDERTGWLRETLREYLSRNRDHVATADAMQLPPNIIQEAVARAGQLCGQRFGDPDATLRLQIALEACRWMAPAVLHMAHECP</sequence>
<evidence type="ECO:0000259" key="4">
    <source>
        <dbReference type="Pfam" id="PF17853"/>
    </source>
</evidence>
<protein>
    <submittedName>
        <fullName evidence="5">Transcriptional activator protein</fullName>
    </submittedName>
</protein>
<feature type="domain" description="PucR C-terminal helix-turn-helix" evidence="2">
    <location>
        <begin position="349"/>
        <end position="407"/>
    </location>
</feature>
<dbReference type="HOGENOM" id="CLU_051160_1_0_11"/>
<dbReference type="InterPro" id="IPR025751">
    <property type="entry name" value="RsbRD_N_dom"/>
</dbReference>
<dbReference type="Gene3D" id="1.10.10.2840">
    <property type="entry name" value="PucR C-terminal helix-turn-helix domain"/>
    <property type="match status" value="1"/>
</dbReference>
<reference evidence="5" key="1">
    <citation type="journal article" date="2014" name="Genome Announc.">
        <title>Draft Genome Sequence of Mycobacterium triplex DSM 44626.</title>
        <authorList>
            <person name="Sassi M."/>
            <person name="Croce O."/>
            <person name="Robert C."/>
            <person name="Raoult D."/>
            <person name="Drancourt M."/>
        </authorList>
    </citation>
    <scope>NUCLEOTIDE SEQUENCE [LARGE SCALE GENOMIC DNA]</scope>
    <source>
        <strain evidence="5">DSM 44626</strain>
    </source>
</reference>
<name>A0A024JXD6_9MYCO</name>
<dbReference type="EMBL" id="LQPY01000027">
    <property type="protein sequence ID" value="ORX02348.1"/>
    <property type="molecule type" value="Genomic_DNA"/>
</dbReference>
<evidence type="ECO:0000259" key="3">
    <source>
        <dbReference type="Pfam" id="PF14361"/>
    </source>
</evidence>
<dbReference type="InterPro" id="IPR041522">
    <property type="entry name" value="CdaR_GGDEF"/>
</dbReference>
<dbReference type="InterPro" id="IPR042070">
    <property type="entry name" value="PucR_C-HTH_sf"/>
</dbReference>
<dbReference type="PANTHER" id="PTHR33744">
    <property type="entry name" value="CARBOHYDRATE DIACID REGULATOR"/>
    <property type="match status" value="1"/>
</dbReference>
<comment type="similarity">
    <text evidence="1">Belongs to the CdaR family.</text>
</comment>
<dbReference type="Proteomes" id="UP000028880">
    <property type="component" value="Unassembled WGS sequence"/>
</dbReference>
<evidence type="ECO:0000313" key="5">
    <source>
        <dbReference type="EMBL" id="CDO88291.1"/>
    </source>
</evidence>
<evidence type="ECO:0000313" key="6">
    <source>
        <dbReference type="EMBL" id="ORX02348.1"/>
    </source>
</evidence>
<reference evidence="6 7" key="3">
    <citation type="submission" date="2016-01" db="EMBL/GenBank/DDBJ databases">
        <title>The new phylogeny of the genus Mycobacterium.</title>
        <authorList>
            <person name="Tarcisio F."/>
            <person name="Conor M."/>
            <person name="Antonella G."/>
            <person name="Elisabetta G."/>
            <person name="Giulia F.S."/>
            <person name="Sara T."/>
            <person name="Anna F."/>
            <person name="Clotilde B."/>
            <person name="Roberto B."/>
            <person name="Veronica D.S."/>
            <person name="Fabio R."/>
            <person name="Monica P."/>
            <person name="Olivier J."/>
            <person name="Enrico T."/>
            <person name="Nicola S."/>
        </authorList>
    </citation>
    <scope>NUCLEOTIDE SEQUENCE [LARGE SCALE GENOMIC DNA]</scope>
    <source>
        <strain evidence="6 7">DSM 44626</strain>
    </source>
</reference>
<dbReference type="EMBL" id="HG964446">
    <property type="protein sequence ID" value="CDO88291.1"/>
    <property type="molecule type" value="Genomic_DNA"/>
</dbReference>
<dbReference type="PANTHER" id="PTHR33744:SF1">
    <property type="entry name" value="DNA-BINDING TRANSCRIPTIONAL ACTIVATOR ADER"/>
    <property type="match status" value="1"/>
</dbReference>
<gene>
    <name evidence="6" type="ORF">AWC29_20640</name>
    <name evidence="5" type="ORF">BN973_02655</name>
</gene>
<accession>A0A024JXD6</accession>
<dbReference type="Pfam" id="PF17853">
    <property type="entry name" value="GGDEF_2"/>
    <property type="match status" value="1"/>
</dbReference>
<dbReference type="Proteomes" id="UP000193710">
    <property type="component" value="Unassembled WGS sequence"/>
</dbReference>
<dbReference type="InterPro" id="IPR025736">
    <property type="entry name" value="PucR_C-HTH_dom"/>
</dbReference>
<keyword evidence="7" id="KW-1185">Reference proteome</keyword>
<proteinExistence type="inferred from homology"/>
<dbReference type="RefSeq" id="WP_036472358.1">
    <property type="nucleotide sequence ID" value="NZ_HG964446.1"/>
</dbReference>
<dbReference type="STRING" id="47839.BN973_02655"/>
<dbReference type="OrthoDB" id="3663486at2"/>
<evidence type="ECO:0000256" key="1">
    <source>
        <dbReference type="ARBA" id="ARBA00006754"/>
    </source>
</evidence>
<organism evidence="5">
    <name type="scientific">Mycobacterium triplex</name>
    <dbReference type="NCBI Taxonomy" id="47839"/>
    <lineage>
        <taxon>Bacteria</taxon>
        <taxon>Bacillati</taxon>
        <taxon>Actinomycetota</taxon>
        <taxon>Actinomycetes</taxon>
        <taxon>Mycobacteriales</taxon>
        <taxon>Mycobacteriaceae</taxon>
        <taxon>Mycobacterium</taxon>
        <taxon>Mycobacterium simiae complex</taxon>
    </lineage>
</organism>
<dbReference type="eggNOG" id="COG2508">
    <property type="taxonomic scope" value="Bacteria"/>
</dbReference>
<feature type="domain" description="CdaR GGDEF-like" evidence="4">
    <location>
        <begin position="185"/>
        <end position="294"/>
    </location>
</feature>